<comment type="caution">
    <text evidence="2">The sequence shown here is derived from an EMBL/GenBank/DDBJ whole genome shotgun (WGS) entry which is preliminary data.</text>
</comment>
<gene>
    <name evidence="2" type="ORF">NC653_003793</name>
</gene>
<dbReference type="AlphaFoldDB" id="A0AAD6RSL6"/>
<dbReference type="EMBL" id="JAQIZT010000001">
    <property type="protein sequence ID" value="KAJ7014294.1"/>
    <property type="molecule type" value="Genomic_DNA"/>
</dbReference>
<name>A0AAD6RSL6_9ROSI</name>
<accession>A0AAD6RSL6</accession>
<dbReference type="Proteomes" id="UP001164929">
    <property type="component" value="Chromosome 1"/>
</dbReference>
<feature type="compositionally biased region" description="Polar residues" evidence="1">
    <location>
        <begin position="151"/>
        <end position="161"/>
    </location>
</feature>
<evidence type="ECO:0000313" key="2">
    <source>
        <dbReference type="EMBL" id="KAJ7014294.1"/>
    </source>
</evidence>
<feature type="region of interest" description="Disordered" evidence="1">
    <location>
        <begin position="138"/>
        <end position="161"/>
    </location>
</feature>
<organism evidence="2 3">
    <name type="scientific">Populus alba x Populus x berolinensis</name>
    <dbReference type="NCBI Taxonomy" id="444605"/>
    <lineage>
        <taxon>Eukaryota</taxon>
        <taxon>Viridiplantae</taxon>
        <taxon>Streptophyta</taxon>
        <taxon>Embryophyta</taxon>
        <taxon>Tracheophyta</taxon>
        <taxon>Spermatophyta</taxon>
        <taxon>Magnoliopsida</taxon>
        <taxon>eudicotyledons</taxon>
        <taxon>Gunneridae</taxon>
        <taxon>Pentapetalae</taxon>
        <taxon>rosids</taxon>
        <taxon>fabids</taxon>
        <taxon>Malpighiales</taxon>
        <taxon>Salicaceae</taxon>
        <taxon>Saliceae</taxon>
        <taxon>Populus</taxon>
    </lineage>
</organism>
<reference evidence="2 3" key="1">
    <citation type="journal article" date="2023" name="Mol. Ecol. Resour.">
        <title>Chromosome-level genome assembly of a triploid poplar Populus alba 'Berolinensis'.</title>
        <authorList>
            <person name="Chen S."/>
            <person name="Yu Y."/>
            <person name="Wang X."/>
            <person name="Wang S."/>
            <person name="Zhang T."/>
            <person name="Zhou Y."/>
            <person name="He R."/>
            <person name="Meng N."/>
            <person name="Wang Y."/>
            <person name="Liu W."/>
            <person name="Liu Z."/>
            <person name="Liu J."/>
            <person name="Guo Q."/>
            <person name="Huang H."/>
            <person name="Sederoff R.R."/>
            <person name="Wang G."/>
            <person name="Qu G."/>
            <person name="Chen S."/>
        </authorList>
    </citation>
    <scope>NUCLEOTIDE SEQUENCE [LARGE SCALE GENOMIC DNA]</scope>
    <source>
        <strain evidence="2">SC-2020</strain>
    </source>
</reference>
<keyword evidence="3" id="KW-1185">Reference proteome</keyword>
<proteinExistence type="predicted"/>
<evidence type="ECO:0000313" key="3">
    <source>
        <dbReference type="Proteomes" id="UP001164929"/>
    </source>
</evidence>
<evidence type="ECO:0000256" key="1">
    <source>
        <dbReference type="SAM" id="MobiDB-lite"/>
    </source>
</evidence>
<sequence length="161" mass="18577">MIYIYKNLFVTYDSTLEQRKLTVEVIYFKLTNKYQKVFQDISKPQVEYKKKLQFFSVSRSSNGIELLFRIKFDIRAEDTHNLFERQRKKLGQKFRRCVGIYIPGLTRVRAGHPGLSGSPGSGRVWPFFSFPRSFGLPGPVQAPGRPGPGSTRRSFGFNNTD</sequence>
<protein>
    <submittedName>
        <fullName evidence="2">Uncharacterized protein</fullName>
    </submittedName>
</protein>